<evidence type="ECO:0000256" key="1">
    <source>
        <dbReference type="ARBA" id="ARBA00000971"/>
    </source>
</evidence>
<feature type="chain" id="PRO_5016084944" description="Peptidyl-prolyl cis-trans isomerase" evidence="7">
    <location>
        <begin position="24"/>
        <end position="271"/>
    </location>
</feature>
<evidence type="ECO:0000256" key="2">
    <source>
        <dbReference type="ARBA" id="ARBA00006577"/>
    </source>
</evidence>
<dbReference type="Proteomes" id="UP000244925">
    <property type="component" value="Unassembled WGS sequence"/>
</dbReference>
<keyword evidence="10" id="KW-1185">Reference proteome</keyword>
<dbReference type="EMBL" id="PUBV01000005">
    <property type="protein sequence ID" value="PWB08682.1"/>
    <property type="molecule type" value="Genomic_DNA"/>
</dbReference>
<evidence type="ECO:0000259" key="8">
    <source>
        <dbReference type="PROSITE" id="PS50059"/>
    </source>
</evidence>
<proteinExistence type="inferred from homology"/>
<evidence type="ECO:0000313" key="10">
    <source>
        <dbReference type="Proteomes" id="UP000244925"/>
    </source>
</evidence>
<dbReference type="Pfam" id="PF00254">
    <property type="entry name" value="FKBP_C"/>
    <property type="match status" value="1"/>
</dbReference>
<reference evidence="10" key="1">
    <citation type="submission" date="2018-02" db="EMBL/GenBank/DDBJ databases">
        <authorList>
            <person name="Clavel T."/>
            <person name="Strowig T."/>
        </authorList>
    </citation>
    <scope>NUCLEOTIDE SEQUENCE [LARGE SCALE GENOMIC DNA]</scope>
    <source>
        <strain evidence="10">DSM 100764</strain>
    </source>
</reference>
<dbReference type="GO" id="GO:0003755">
    <property type="term" value="F:peptidyl-prolyl cis-trans isomerase activity"/>
    <property type="evidence" value="ECO:0007669"/>
    <property type="project" value="UniProtKB-UniRule"/>
</dbReference>
<dbReference type="InterPro" id="IPR046357">
    <property type="entry name" value="PPIase_dom_sf"/>
</dbReference>
<dbReference type="Pfam" id="PF01346">
    <property type="entry name" value="FKBP_N"/>
    <property type="match status" value="1"/>
</dbReference>
<dbReference type="Gene3D" id="3.10.50.40">
    <property type="match status" value="1"/>
</dbReference>
<evidence type="ECO:0000313" key="9">
    <source>
        <dbReference type="EMBL" id="PWB08682.1"/>
    </source>
</evidence>
<gene>
    <name evidence="9" type="ORF">C5O25_03920</name>
</gene>
<feature type="domain" description="PPIase FKBP-type" evidence="8">
    <location>
        <begin position="183"/>
        <end position="268"/>
    </location>
</feature>
<keyword evidence="4 5" id="KW-0413">Isomerase</keyword>
<protein>
    <recommendedName>
        <fullName evidence="6">Peptidyl-prolyl cis-trans isomerase</fullName>
        <ecNumber evidence="6">5.2.1.8</ecNumber>
    </recommendedName>
</protein>
<comment type="catalytic activity">
    <reaction evidence="1 5 6">
        <text>[protein]-peptidylproline (omega=180) = [protein]-peptidylproline (omega=0)</text>
        <dbReference type="Rhea" id="RHEA:16237"/>
        <dbReference type="Rhea" id="RHEA-COMP:10747"/>
        <dbReference type="Rhea" id="RHEA-COMP:10748"/>
        <dbReference type="ChEBI" id="CHEBI:83833"/>
        <dbReference type="ChEBI" id="CHEBI:83834"/>
        <dbReference type="EC" id="5.2.1.8"/>
    </reaction>
</comment>
<organism evidence="9 10">
    <name type="scientific">Paramuribaculum intestinale</name>
    <dbReference type="NCBI Taxonomy" id="2094151"/>
    <lineage>
        <taxon>Bacteria</taxon>
        <taxon>Pseudomonadati</taxon>
        <taxon>Bacteroidota</taxon>
        <taxon>Bacteroidia</taxon>
        <taxon>Bacteroidales</taxon>
        <taxon>Muribaculaceae</taxon>
        <taxon>Paramuribaculum</taxon>
    </lineage>
</organism>
<feature type="signal peptide" evidence="7">
    <location>
        <begin position="1"/>
        <end position="23"/>
    </location>
</feature>
<keyword evidence="3 5" id="KW-0697">Rotamase</keyword>
<dbReference type="PANTHER" id="PTHR43811:SF19">
    <property type="entry name" value="39 KDA FK506-BINDING NUCLEAR PROTEIN"/>
    <property type="match status" value="1"/>
</dbReference>
<dbReference type="GO" id="GO:0006457">
    <property type="term" value="P:protein folding"/>
    <property type="evidence" value="ECO:0007669"/>
    <property type="project" value="InterPro"/>
</dbReference>
<evidence type="ECO:0000256" key="7">
    <source>
        <dbReference type="SAM" id="SignalP"/>
    </source>
</evidence>
<dbReference type="SUPFAM" id="SSF54534">
    <property type="entry name" value="FKBP-like"/>
    <property type="match status" value="1"/>
</dbReference>
<dbReference type="PANTHER" id="PTHR43811">
    <property type="entry name" value="FKBP-TYPE PEPTIDYL-PROLYL CIS-TRANS ISOMERASE FKPA"/>
    <property type="match status" value="1"/>
</dbReference>
<dbReference type="InterPro" id="IPR000774">
    <property type="entry name" value="PPIase_FKBP_N"/>
</dbReference>
<dbReference type="AlphaFoldDB" id="A0A2V1IYV5"/>
<comment type="similarity">
    <text evidence="2 6">Belongs to the FKBP-type PPIase family.</text>
</comment>
<evidence type="ECO:0000256" key="4">
    <source>
        <dbReference type="ARBA" id="ARBA00023235"/>
    </source>
</evidence>
<sequence length="271" mass="29158">MNALRRYLTAVLVGLATVAATSAQERVDTVAEAFAAMWSHYLTPLTSPGMASDSERLRNYTDGFRKGLRDSINETYVQGYYEGVQLAARLRTLHGLGLDVDARNLTTALARIFAGGKPMMAPLDAEAYITSLIDVEVRPQGPSAEEQQAFLDEVASRIGVERTPSGLLFEIVQPGTGESPGHYDTALVSYTGTFTDGREFDSTGADTPIELPLDGVVDGMAEGLKKMRKGGTYRLFIPPALAYGSEGVGDVIPPGAVIIFEVTLVDVIHRK</sequence>
<comment type="caution">
    <text evidence="9">The sequence shown here is derived from an EMBL/GenBank/DDBJ whole genome shotgun (WGS) entry which is preliminary data.</text>
</comment>
<dbReference type="InterPro" id="IPR001179">
    <property type="entry name" value="PPIase_FKBP_dom"/>
</dbReference>
<name>A0A2V1IYV5_9BACT</name>
<dbReference type="PROSITE" id="PS50059">
    <property type="entry name" value="FKBP_PPIASE"/>
    <property type="match status" value="1"/>
</dbReference>
<accession>A0A2V1IYV5</accession>
<evidence type="ECO:0000256" key="3">
    <source>
        <dbReference type="ARBA" id="ARBA00023110"/>
    </source>
</evidence>
<evidence type="ECO:0000256" key="6">
    <source>
        <dbReference type="RuleBase" id="RU003915"/>
    </source>
</evidence>
<evidence type="ECO:0000256" key="5">
    <source>
        <dbReference type="PROSITE-ProRule" id="PRU00277"/>
    </source>
</evidence>
<keyword evidence="7" id="KW-0732">Signal</keyword>
<dbReference type="EC" id="5.2.1.8" evidence="6"/>